<feature type="region of interest" description="Involved in Mg(2+) ion dislocation from EF-Tu" evidence="6">
    <location>
        <begin position="84"/>
        <end position="87"/>
    </location>
</feature>
<dbReference type="PROSITE" id="PS01127">
    <property type="entry name" value="EF_TS_2"/>
    <property type="match status" value="1"/>
</dbReference>
<keyword evidence="6" id="KW-0963">Cytoplasm</keyword>
<keyword evidence="3 6" id="KW-0251">Elongation factor</keyword>
<evidence type="ECO:0000313" key="11">
    <source>
        <dbReference type="Proteomes" id="UP000316242"/>
    </source>
</evidence>
<dbReference type="EMBL" id="BJNE01000006">
    <property type="protein sequence ID" value="GEC12511.1"/>
    <property type="molecule type" value="Genomic_DNA"/>
</dbReference>
<protein>
    <recommendedName>
        <fullName evidence="2 6">Elongation factor Ts</fullName>
        <shortName evidence="6">EF-Ts</shortName>
    </recommendedName>
</protein>
<sequence>MGLHVANYTAADIKALRERTGAGMMDVKKALDEANGDAEKAIEIIRVKGLKGATKREGRSTAEGLVAAKVEGNVGVMIEINCETDFVAKNDKFIALSNKVLDAAVASGAADAEALLAYELDGKTVGDTVIEEGAILGEKVVVRRVARIEGAKVASYLHKTSKDLPAQVGVLMAVDADSEAAATVAHDVAVHTAAMAPTYLSREEVPADKVADERRIADETARAEGKPEAALTKIVEGRLTGFFKEIVLVDQAFAKDAKKSVGQVFEEAGTKPVAFARFRVGA</sequence>
<dbReference type="InterPro" id="IPR018101">
    <property type="entry name" value="Transl_elong_Ts_CS"/>
</dbReference>
<dbReference type="Proteomes" id="UP000316242">
    <property type="component" value="Unassembled WGS sequence"/>
</dbReference>
<evidence type="ECO:0000256" key="5">
    <source>
        <dbReference type="ARBA" id="ARBA00025453"/>
    </source>
</evidence>
<keyword evidence="4 6" id="KW-0648">Protein biosynthesis</keyword>
<evidence type="ECO:0000256" key="3">
    <source>
        <dbReference type="ARBA" id="ARBA00022768"/>
    </source>
</evidence>
<comment type="subcellular location">
    <subcellularLocation>
        <location evidence="6 8">Cytoplasm</location>
    </subcellularLocation>
</comment>
<comment type="function">
    <text evidence="5 6 7">Associates with the EF-Tu.GDP complex and induces the exchange of GDP to GTP. It remains bound to the aminoacyl-tRNA.EF-Tu.GTP complex up to the GTP hydrolysis stage on the ribosome.</text>
</comment>
<dbReference type="NCBIfam" id="TIGR00116">
    <property type="entry name" value="tsf"/>
    <property type="match status" value="1"/>
</dbReference>
<comment type="similarity">
    <text evidence="1 6 7">Belongs to the EF-Ts family.</text>
</comment>
<dbReference type="Gene3D" id="3.30.479.20">
    <property type="entry name" value="Elongation factor Ts, dimerisation domain"/>
    <property type="match status" value="2"/>
</dbReference>
<dbReference type="SUPFAM" id="SSF54713">
    <property type="entry name" value="Elongation factor Ts (EF-Ts), dimerisation domain"/>
    <property type="match status" value="1"/>
</dbReference>
<evidence type="ECO:0000256" key="7">
    <source>
        <dbReference type="RuleBase" id="RU000642"/>
    </source>
</evidence>
<evidence type="ECO:0000256" key="6">
    <source>
        <dbReference type="HAMAP-Rule" id="MF_00050"/>
    </source>
</evidence>
<evidence type="ECO:0000256" key="1">
    <source>
        <dbReference type="ARBA" id="ARBA00005532"/>
    </source>
</evidence>
<dbReference type="InterPro" id="IPR014039">
    <property type="entry name" value="Transl_elong_EFTs/EF1B_dimer"/>
</dbReference>
<dbReference type="InterPro" id="IPR036402">
    <property type="entry name" value="EF-Ts_dimer_sf"/>
</dbReference>
<keyword evidence="11" id="KW-1185">Reference proteome</keyword>
<accession>A0ABQ0RL14</accession>
<dbReference type="Gene3D" id="1.10.8.10">
    <property type="entry name" value="DNA helicase RuvA subunit, C-terminal domain"/>
    <property type="match status" value="1"/>
</dbReference>
<reference evidence="10 11" key="1">
    <citation type="submission" date="2019-06" db="EMBL/GenBank/DDBJ databases">
        <title>Whole genome shotgun sequence of Glutamicibacter nicotianae NBRC 14234.</title>
        <authorList>
            <person name="Hosoyama A."/>
            <person name="Uohara A."/>
            <person name="Ohji S."/>
            <person name="Ichikawa N."/>
        </authorList>
    </citation>
    <scope>NUCLEOTIDE SEQUENCE [LARGE SCALE GENOMIC DNA]</scope>
    <source>
        <strain evidence="10 11">NBRC 14234</strain>
    </source>
</reference>
<dbReference type="PANTHER" id="PTHR11741">
    <property type="entry name" value="ELONGATION FACTOR TS"/>
    <property type="match status" value="1"/>
</dbReference>
<feature type="domain" description="Translation elongation factor EFTs/EF1B dimerisation" evidence="9">
    <location>
        <begin position="75"/>
        <end position="281"/>
    </location>
</feature>
<dbReference type="SUPFAM" id="SSF46934">
    <property type="entry name" value="UBA-like"/>
    <property type="match status" value="1"/>
</dbReference>
<evidence type="ECO:0000259" key="9">
    <source>
        <dbReference type="Pfam" id="PF00889"/>
    </source>
</evidence>
<evidence type="ECO:0000256" key="4">
    <source>
        <dbReference type="ARBA" id="ARBA00022917"/>
    </source>
</evidence>
<evidence type="ECO:0000256" key="8">
    <source>
        <dbReference type="RuleBase" id="RU000643"/>
    </source>
</evidence>
<organism evidence="10 11">
    <name type="scientific">Glutamicibacter nicotianae</name>
    <name type="common">Arthrobacter nicotianae</name>
    <dbReference type="NCBI Taxonomy" id="37929"/>
    <lineage>
        <taxon>Bacteria</taxon>
        <taxon>Bacillati</taxon>
        <taxon>Actinomycetota</taxon>
        <taxon>Actinomycetes</taxon>
        <taxon>Micrococcales</taxon>
        <taxon>Micrococcaceae</taxon>
        <taxon>Glutamicibacter</taxon>
    </lineage>
</organism>
<evidence type="ECO:0000313" key="10">
    <source>
        <dbReference type="EMBL" id="GEC12511.1"/>
    </source>
</evidence>
<dbReference type="GO" id="GO:0003746">
    <property type="term" value="F:translation elongation factor activity"/>
    <property type="evidence" value="ECO:0007669"/>
    <property type="project" value="UniProtKB-KW"/>
</dbReference>
<dbReference type="PANTHER" id="PTHR11741:SF0">
    <property type="entry name" value="ELONGATION FACTOR TS, MITOCHONDRIAL"/>
    <property type="match status" value="1"/>
</dbReference>
<dbReference type="InterPro" id="IPR009060">
    <property type="entry name" value="UBA-like_sf"/>
</dbReference>
<dbReference type="Gene3D" id="1.10.286.20">
    <property type="match status" value="1"/>
</dbReference>
<gene>
    <name evidence="6 10" type="primary">tsf</name>
    <name evidence="10" type="ORF">ANI01nite_17140</name>
</gene>
<dbReference type="InterPro" id="IPR001816">
    <property type="entry name" value="Transl_elong_EFTs/EF1B"/>
</dbReference>
<proteinExistence type="inferred from homology"/>
<comment type="caution">
    <text evidence="10">The sequence shown here is derived from an EMBL/GenBank/DDBJ whole genome shotgun (WGS) entry which is preliminary data.</text>
</comment>
<dbReference type="CDD" id="cd14275">
    <property type="entry name" value="UBA_EF-Ts"/>
    <property type="match status" value="1"/>
</dbReference>
<dbReference type="Pfam" id="PF00889">
    <property type="entry name" value="EF_TS"/>
    <property type="match status" value="1"/>
</dbReference>
<name>A0ABQ0RL14_GLUNI</name>
<evidence type="ECO:0000256" key="2">
    <source>
        <dbReference type="ARBA" id="ARBA00016956"/>
    </source>
</evidence>
<dbReference type="HAMAP" id="MF_00050">
    <property type="entry name" value="EF_Ts"/>
    <property type="match status" value="1"/>
</dbReference>
<dbReference type="PROSITE" id="PS01126">
    <property type="entry name" value="EF_TS_1"/>
    <property type="match status" value="1"/>
</dbReference>